<keyword evidence="6" id="KW-0597">Phosphoprotein</keyword>
<evidence type="ECO:0000256" key="11">
    <source>
        <dbReference type="ARBA" id="ARBA00022833"/>
    </source>
</evidence>
<evidence type="ECO:0000256" key="15">
    <source>
        <dbReference type="ARBA" id="ARBA00059501"/>
    </source>
</evidence>
<comment type="cofactor">
    <cofactor evidence="2">
        <name>Zn(2+)</name>
        <dbReference type="ChEBI" id="CHEBI:29105"/>
    </cofactor>
</comment>
<evidence type="ECO:0000256" key="12">
    <source>
        <dbReference type="ARBA" id="ARBA00022992"/>
    </source>
</evidence>
<comment type="cofactor">
    <cofactor evidence="17">
        <name>a divalent metal cation</name>
        <dbReference type="ChEBI" id="CHEBI:60240"/>
    </cofactor>
    <text evidence="17">Binds 2 divalent metal cations per subunit. Site 1 may preferentially bind zinc ions, while site 2 has a preference for magnesium and/or manganese ions.</text>
</comment>
<evidence type="ECO:0000259" key="19">
    <source>
        <dbReference type="PROSITE" id="PS51845"/>
    </source>
</evidence>
<comment type="pathway">
    <text evidence="14">Purine metabolism; 3',5'-cyclic GMP degradation; GMP from 3',5'-cyclic GMP: step 1/1.</text>
</comment>
<name>A0A6I8S8H9_XENTR</name>
<evidence type="ECO:0000256" key="4">
    <source>
        <dbReference type="ARBA" id="ARBA00022533"/>
    </source>
</evidence>
<evidence type="ECO:0000256" key="2">
    <source>
        <dbReference type="ARBA" id="ARBA00001947"/>
    </source>
</evidence>
<feature type="binding site" evidence="16">
    <location>
        <position position="591"/>
    </location>
    <ligand>
        <name>Zn(2+)</name>
        <dbReference type="ChEBI" id="CHEBI:29105"/>
        <label>2</label>
    </ligand>
</feature>
<feature type="binding site" evidence="16">
    <location>
        <position position="701"/>
    </location>
    <ligand>
        <name>Zn(2+)</name>
        <dbReference type="ChEBI" id="CHEBI:29105"/>
        <label>1</label>
    </ligand>
</feature>
<dbReference type="PANTHER" id="PTHR11347">
    <property type="entry name" value="CYCLIC NUCLEOTIDE PHOSPHODIESTERASE"/>
    <property type="match status" value="1"/>
</dbReference>
<dbReference type="FunFam" id="3.30.450.40:FF:000004">
    <property type="entry name" value="Phosphodiesterase"/>
    <property type="match status" value="1"/>
</dbReference>
<dbReference type="InterPro" id="IPR023088">
    <property type="entry name" value="PDEase"/>
</dbReference>
<evidence type="ECO:0000256" key="18">
    <source>
        <dbReference type="SAM" id="MobiDB-lite"/>
    </source>
</evidence>
<dbReference type="Pfam" id="PF01590">
    <property type="entry name" value="GAF"/>
    <property type="match status" value="2"/>
</dbReference>
<evidence type="ECO:0000256" key="10">
    <source>
        <dbReference type="ARBA" id="ARBA00022801"/>
    </source>
</evidence>
<dbReference type="AlphaFoldDB" id="A0A6I8S8H9"/>
<dbReference type="GO" id="GO:0047555">
    <property type="term" value="F:3',5'-cyclic-GMP phosphodiesterase activity"/>
    <property type="evidence" value="ECO:0007669"/>
    <property type="project" value="UniProtKB-EC"/>
</dbReference>
<dbReference type="InterPro" id="IPR036971">
    <property type="entry name" value="PDEase_catalytic_dom_sf"/>
</dbReference>
<dbReference type="EC" id="3.1.4.-" evidence="17"/>
<evidence type="ECO:0000256" key="3">
    <source>
        <dbReference type="ARBA" id="ARBA00007648"/>
    </source>
</evidence>
<feature type="region of interest" description="Disordered" evidence="18">
    <location>
        <begin position="53"/>
        <end position="75"/>
    </location>
</feature>
<evidence type="ECO:0000256" key="9">
    <source>
        <dbReference type="ARBA" id="ARBA00022741"/>
    </source>
</evidence>
<keyword evidence="12" id="KW-0142">cGMP-binding</keyword>
<dbReference type="FunFam" id="3.30.450.40:FF:000015">
    <property type="entry name" value="Phosphodiesterase"/>
    <property type="match status" value="1"/>
</dbReference>
<evidence type="ECO:0000256" key="13">
    <source>
        <dbReference type="ARBA" id="ARBA00036079"/>
    </source>
</evidence>
<dbReference type="Gene3D" id="1.10.1300.10">
    <property type="entry name" value="3'5'-cyclic nucleotide phosphodiesterase, catalytic domain"/>
    <property type="match status" value="1"/>
</dbReference>
<dbReference type="SUPFAM" id="SSF109604">
    <property type="entry name" value="HD-domain/PDEase-like"/>
    <property type="match status" value="1"/>
</dbReference>
<evidence type="ECO:0000256" key="16">
    <source>
        <dbReference type="PIRSR" id="PIRSR623088-3"/>
    </source>
</evidence>
<evidence type="ECO:0000256" key="17">
    <source>
        <dbReference type="RuleBase" id="RU363067"/>
    </source>
</evidence>
<keyword evidence="8" id="KW-0677">Repeat</keyword>
<dbReference type="InterPro" id="IPR003018">
    <property type="entry name" value="GAF"/>
</dbReference>
<dbReference type="GO" id="GO:0046872">
    <property type="term" value="F:metal ion binding"/>
    <property type="evidence" value="ECO:0007669"/>
    <property type="project" value="UniProtKB-KW"/>
</dbReference>
<dbReference type="Pfam" id="PF00233">
    <property type="entry name" value="PDEase_I"/>
    <property type="match status" value="1"/>
</dbReference>
<dbReference type="PRINTS" id="PR00387">
    <property type="entry name" value="PDIESTERASE1"/>
</dbReference>
<dbReference type="InterPro" id="IPR029016">
    <property type="entry name" value="GAF-like_dom_sf"/>
</dbReference>
<keyword evidence="4" id="KW-0021">Allosteric enzyme</keyword>
<feature type="binding site" evidence="16">
    <location>
        <position position="591"/>
    </location>
    <ligand>
        <name>Zn(2+)</name>
        <dbReference type="ChEBI" id="CHEBI:29105"/>
        <label>1</label>
    </ligand>
</feature>
<dbReference type="GO" id="GO:0007165">
    <property type="term" value="P:signal transduction"/>
    <property type="evidence" value="ECO:0007669"/>
    <property type="project" value="InterPro"/>
</dbReference>
<dbReference type="GO" id="GO:0030553">
    <property type="term" value="F:cGMP binding"/>
    <property type="evidence" value="ECO:0007669"/>
    <property type="project" value="UniProtKB-KW"/>
</dbReference>
<keyword evidence="9" id="KW-0547">Nucleotide-binding</keyword>
<evidence type="ECO:0000256" key="6">
    <source>
        <dbReference type="ARBA" id="ARBA00022553"/>
    </source>
</evidence>
<dbReference type="Ensembl" id="ENSXETT00000075124">
    <property type="protein sequence ID" value="ENSXETP00000094597"/>
    <property type="gene ID" value="ENSXETG00000004046"/>
</dbReference>
<dbReference type="InterPro" id="IPR023174">
    <property type="entry name" value="PDEase_CS"/>
</dbReference>
<evidence type="ECO:0000256" key="5">
    <source>
        <dbReference type="ARBA" id="ARBA00022535"/>
    </source>
</evidence>
<keyword evidence="7 16" id="KW-0479">Metal-binding</keyword>
<reference evidence="20" key="1">
    <citation type="journal article" date="2010" name="Science">
        <title>The genome of the Western clawed frog Xenopus tropicalis.</title>
        <authorList>
            <person name="Hellsten U."/>
            <person name="Harland R.M."/>
            <person name="Gilchrist M.J."/>
            <person name="Hendrix D."/>
            <person name="Jurka J."/>
            <person name="Kapitonov V."/>
            <person name="Ovcharenko I."/>
            <person name="Putnam N.H."/>
            <person name="Shu S."/>
            <person name="Taher L."/>
            <person name="Blitz I.L."/>
            <person name="Blumberg B."/>
            <person name="Dichmann D.S."/>
            <person name="Dubchak I."/>
            <person name="Amaya E."/>
            <person name="Detter J.C."/>
            <person name="Fletcher R."/>
            <person name="Gerhard D.S."/>
            <person name="Goodstein D."/>
            <person name="Graves T."/>
            <person name="Grigoriev I.V."/>
            <person name="Grimwood J."/>
            <person name="Kawashima T."/>
            <person name="Lindquist E."/>
            <person name="Lucas S.M."/>
            <person name="Mead P.E."/>
            <person name="Mitros T."/>
            <person name="Ogino H."/>
            <person name="Ohta Y."/>
            <person name="Poliakov A.V."/>
            <person name="Pollet N."/>
            <person name="Robert J."/>
            <person name="Salamov A."/>
            <person name="Sater A.K."/>
            <person name="Schmutz J."/>
            <person name="Terry A."/>
            <person name="Vize P.D."/>
            <person name="Warren W.C."/>
            <person name="Wells D."/>
            <person name="Wills A."/>
            <person name="Wilson R.K."/>
            <person name="Zimmerman L.B."/>
            <person name="Zorn A.M."/>
            <person name="Grainger R."/>
            <person name="Grammer T."/>
            <person name="Khokha M.K."/>
            <person name="Richardson P.M."/>
            <person name="Rokhsar D.S."/>
        </authorList>
    </citation>
    <scope>NUCLEOTIDE SEQUENCE [LARGE SCALE GENOMIC DNA]</scope>
    <source>
        <strain evidence="20">Nigerian</strain>
    </source>
</reference>
<evidence type="ECO:0000256" key="8">
    <source>
        <dbReference type="ARBA" id="ARBA00022737"/>
    </source>
</evidence>
<comment type="catalytic activity">
    <reaction evidence="13">
        <text>3',5'-cyclic GMP + H2O = GMP + H(+)</text>
        <dbReference type="Rhea" id="RHEA:16957"/>
        <dbReference type="ChEBI" id="CHEBI:15377"/>
        <dbReference type="ChEBI" id="CHEBI:15378"/>
        <dbReference type="ChEBI" id="CHEBI:57746"/>
        <dbReference type="ChEBI" id="CHEBI:58115"/>
        <dbReference type="EC" id="3.1.4.35"/>
    </reaction>
    <physiologicalReaction direction="left-to-right" evidence="13">
        <dbReference type="Rhea" id="RHEA:16958"/>
    </physiologicalReaction>
</comment>
<keyword evidence="10 17" id="KW-0378">Hydrolase</keyword>
<feature type="domain" description="PDEase" evidence="19">
    <location>
        <begin position="548"/>
        <end position="797"/>
    </location>
</feature>
<dbReference type="SUPFAM" id="SSF55781">
    <property type="entry name" value="GAF domain-like"/>
    <property type="match status" value="2"/>
</dbReference>
<dbReference type="Bgee" id="ENSXETG00000004046">
    <property type="expression patterns" value="Expressed in heart and 12 other cell types or tissues"/>
</dbReference>
<dbReference type="PROSITE" id="PS00126">
    <property type="entry name" value="PDEASE_I_1"/>
    <property type="match status" value="1"/>
</dbReference>
<evidence type="ECO:0000313" key="20">
    <source>
        <dbReference type="Ensembl" id="ENSXETP00000094597"/>
    </source>
</evidence>
<sequence length="816" mass="92980">MEGSCSLQSQEQEGIESWLDDHWDFTHSYFVRKATREMVNAWFAERVHTIPASKEQGKNNSESNPQVCYSENTTQGTPVRKISASEFDRPLRPIVVKDSVGTLKFLSDSEKKELMPLQPPSLSRAGDQCSRLLELVKDISSHLDVTTLCHKIFLHIHELIAADRYSLFLVCEDSSNKKFLVSRLFDVAEGTTVEQASNNCIRLEWNKGIVGHVAEFGQPLNIKDAYQDSRFNAEVDQITGYKTQSILCMPIKNHREEVVGVAQAINKKSGSNGTFTDQDEKDFAAYLAFCGIVLHNAQLYETSLLENRRNQVLLDLATLIFEEQQSLEVILKKIAATILSFMQAQRCTIFIVDEDSPDTFSSVFHMESDELEESADAVKREYDVSKMNYMYAQYVANTMEAINIPDICKDTRFPWTNGNEEKNFKHIQSLLCSPIKNAKKNKVIGVCQLVNKVDENSGKIKAFNKNDEQFLEAFAIFCGLGIQNTQMFEVVERAMAKQMVTLEILSYHASAAEEETMELQVTAGAIVPSAQSLKLTEFYFSDFELSDMETTLATSRMFTDLNLVQTFQMKYEGKLNDLEILALMIATLSHDLDHRGVNNSFIQRSEHPLAQLYCHSIMENHHFDQCLMILNSQGNQILSGLSVQDYKTVLKMIKQAILATDLALYIKRRSDFFELVNKKKFKWDDPSQKELFLAMLMTACDLSAITKPWPVQQRIAELVASEFYDQGDKERRELNIEPIDLMNREKKDKIPSMQVGFIDAVCLELYEALTQISESCYPLLDGCQRNRQMWQILAEQQEKNLVNGAKSQPEVKCNMD</sequence>
<proteinExistence type="inferred from homology"/>
<dbReference type="Xenbase" id="XB-GENE-479676">
    <property type="gene designation" value="pde5a"/>
</dbReference>
<keyword evidence="11" id="KW-0862">Zinc</keyword>
<feature type="binding site" evidence="16">
    <location>
        <position position="590"/>
    </location>
    <ligand>
        <name>Zn(2+)</name>
        <dbReference type="ChEBI" id="CHEBI:29105"/>
        <label>1</label>
    </ligand>
</feature>
<organism evidence="20">
    <name type="scientific">Xenopus tropicalis</name>
    <name type="common">Western clawed frog</name>
    <name type="synonym">Silurana tropicalis</name>
    <dbReference type="NCBI Taxonomy" id="8364"/>
    <lineage>
        <taxon>Eukaryota</taxon>
        <taxon>Metazoa</taxon>
        <taxon>Chordata</taxon>
        <taxon>Craniata</taxon>
        <taxon>Vertebrata</taxon>
        <taxon>Euteleostomi</taxon>
        <taxon>Amphibia</taxon>
        <taxon>Batrachia</taxon>
        <taxon>Anura</taxon>
        <taxon>Pipoidea</taxon>
        <taxon>Pipidae</taxon>
        <taxon>Xenopodinae</taxon>
        <taxon>Xenopus</taxon>
        <taxon>Silurana</taxon>
    </lineage>
</organism>
<evidence type="ECO:0000256" key="14">
    <source>
        <dbReference type="ARBA" id="ARBA00037913"/>
    </source>
</evidence>
<dbReference type="PROSITE" id="PS51845">
    <property type="entry name" value="PDEASE_I_2"/>
    <property type="match status" value="1"/>
</dbReference>
<comment type="cofactor">
    <cofactor evidence="1">
        <name>Mg(2+)</name>
        <dbReference type="ChEBI" id="CHEBI:18420"/>
    </cofactor>
</comment>
<evidence type="ECO:0000256" key="7">
    <source>
        <dbReference type="ARBA" id="ARBA00022723"/>
    </source>
</evidence>
<keyword evidence="5" id="KW-0140">cGMP</keyword>
<dbReference type="GeneTree" id="ENSGT00940000155475"/>
<accession>A0A6I8S8H9</accession>
<comment type="function">
    <text evidence="15">Plays a role in signal transduction by regulating the intracellular concentration of cyclic nucleotides. This phosphodiesterase catalyzes the specific hydrolysis of cGMP to 5'-GMP. Specifically regulates nitric-oxide-generated cGMP.</text>
</comment>
<feature type="compositionally biased region" description="Polar residues" evidence="18">
    <location>
        <begin position="58"/>
        <end position="75"/>
    </location>
</feature>
<dbReference type="Gene3D" id="3.30.450.40">
    <property type="match status" value="2"/>
</dbReference>
<dbReference type="FunFam" id="1.10.1300.10:FF:000003">
    <property type="entry name" value="Phosphodiesterase"/>
    <property type="match status" value="1"/>
</dbReference>
<gene>
    <name evidence="20" type="primary">pde5a</name>
</gene>
<reference evidence="20" key="2">
    <citation type="submission" date="2020-05" db="UniProtKB">
        <authorList>
            <consortium name="Ensembl"/>
        </authorList>
    </citation>
    <scope>IDENTIFICATION</scope>
</reference>
<dbReference type="InterPro" id="IPR002073">
    <property type="entry name" value="PDEase_catalytic_dom"/>
</dbReference>
<evidence type="ECO:0000256" key="1">
    <source>
        <dbReference type="ARBA" id="ARBA00001946"/>
    </source>
</evidence>
<dbReference type="SMART" id="SM00065">
    <property type="entry name" value="GAF"/>
    <property type="match status" value="2"/>
</dbReference>
<protein>
    <recommendedName>
        <fullName evidence="17">Phosphodiesterase</fullName>
        <ecNumber evidence="17">3.1.4.-</ecNumber>
    </recommendedName>
</protein>
<comment type="similarity">
    <text evidence="3 17">Belongs to the cyclic nucleotide phosphodiesterase family.</text>
</comment>